<organism evidence="1 2">
    <name type="scientific">Paenisporosarcina quisquiliarum</name>
    <dbReference type="NCBI Taxonomy" id="365346"/>
    <lineage>
        <taxon>Bacteria</taxon>
        <taxon>Bacillati</taxon>
        <taxon>Bacillota</taxon>
        <taxon>Bacilli</taxon>
        <taxon>Bacillales</taxon>
        <taxon>Caryophanaceae</taxon>
        <taxon>Paenisporosarcina</taxon>
    </lineage>
</organism>
<keyword evidence="2" id="KW-1185">Reference proteome</keyword>
<evidence type="ECO:0000313" key="1">
    <source>
        <dbReference type="EMBL" id="MCZ8537911.1"/>
    </source>
</evidence>
<accession>A0A9X3LHA5</accession>
<dbReference type="Proteomes" id="UP001152173">
    <property type="component" value="Unassembled WGS sequence"/>
</dbReference>
<comment type="caution">
    <text evidence="1">The sequence shown here is derived from an EMBL/GenBank/DDBJ whole genome shotgun (WGS) entry which is preliminary data.</text>
</comment>
<name>A0A9X3LHA5_9BACL</name>
<sequence length="68" mass="7980">MKNLKIEYIGGTYTVIEHVKGYQLVRIIWEYEDEEAAEKDLIDILLKIKKEYEVEDLYKAKKMGGING</sequence>
<evidence type="ECO:0000313" key="2">
    <source>
        <dbReference type="Proteomes" id="UP001152173"/>
    </source>
</evidence>
<reference evidence="1" key="1">
    <citation type="submission" date="2022-05" db="EMBL/GenBank/DDBJ databases">
        <authorList>
            <person name="Colautti A."/>
            <person name="Iacumin L."/>
        </authorList>
    </citation>
    <scope>NUCLEOTIDE SEQUENCE</scope>
    <source>
        <strain evidence="1">SK 55</strain>
    </source>
</reference>
<dbReference type="EMBL" id="JAMKBJ010000010">
    <property type="protein sequence ID" value="MCZ8537911.1"/>
    <property type="molecule type" value="Genomic_DNA"/>
</dbReference>
<proteinExistence type="predicted"/>
<protein>
    <submittedName>
        <fullName evidence="1">Uncharacterized protein</fullName>
    </submittedName>
</protein>
<gene>
    <name evidence="1" type="ORF">M9R32_12015</name>
</gene>
<dbReference type="RefSeq" id="WP_269926979.1">
    <property type="nucleotide sequence ID" value="NZ_JAMKBJ010000010.1"/>
</dbReference>
<dbReference type="AlphaFoldDB" id="A0A9X3LHA5"/>